<keyword evidence="2" id="KW-1185">Reference proteome</keyword>
<sequence length="102" mass="11850">MMLDCSSHQLQPAWLMVKNDDPQYLEDTALAIPSRHWLAVVFLAHLWMPEIESGIFSMQIRCSITEPWTVSQEDMEGLEFLTCVHRHVDSPVKPELNFFPVH</sequence>
<dbReference type="AlphaFoldDB" id="A0AA35KUL4"/>
<evidence type="ECO:0000313" key="1">
    <source>
        <dbReference type="EMBL" id="CAI5784610.1"/>
    </source>
</evidence>
<evidence type="ECO:0000313" key="2">
    <source>
        <dbReference type="Proteomes" id="UP001178461"/>
    </source>
</evidence>
<gene>
    <name evidence="1" type="ORF">PODLI_1B035535</name>
</gene>
<organism evidence="1 2">
    <name type="scientific">Podarcis lilfordi</name>
    <name type="common">Lilford's wall lizard</name>
    <dbReference type="NCBI Taxonomy" id="74358"/>
    <lineage>
        <taxon>Eukaryota</taxon>
        <taxon>Metazoa</taxon>
        <taxon>Chordata</taxon>
        <taxon>Craniata</taxon>
        <taxon>Vertebrata</taxon>
        <taxon>Euteleostomi</taxon>
        <taxon>Lepidosauria</taxon>
        <taxon>Squamata</taxon>
        <taxon>Bifurcata</taxon>
        <taxon>Unidentata</taxon>
        <taxon>Episquamata</taxon>
        <taxon>Laterata</taxon>
        <taxon>Lacertibaenia</taxon>
        <taxon>Lacertidae</taxon>
        <taxon>Podarcis</taxon>
    </lineage>
</organism>
<name>A0AA35KUL4_9SAUR</name>
<dbReference type="Proteomes" id="UP001178461">
    <property type="component" value="Chromosome 9"/>
</dbReference>
<protein>
    <submittedName>
        <fullName evidence="1">Uncharacterized protein</fullName>
    </submittedName>
</protein>
<reference evidence="1" key="1">
    <citation type="submission" date="2022-12" db="EMBL/GenBank/DDBJ databases">
        <authorList>
            <person name="Alioto T."/>
            <person name="Alioto T."/>
            <person name="Gomez Garrido J."/>
        </authorList>
    </citation>
    <scope>NUCLEOTIDE SEQUENCE</scope>
</reference>
<proteinExistence type="predicted"/>
<dbReference type="EMBL" id="OX395134">
    <property type="protein sequence ID" value="CAI5784610.1"/>
    <property type="molecule type" value="Genomic_DNA"/>
</dbReference>
<accession>A0AA35KUL4</accession>